<dbReference type="EMBL" id="MU006000">
    <property type="protein sequence ID" value="KAF2858939.1"/>
    <property type="molecule type" value="Genomic_DNA"/>
</dbReference>
<dbReference type="InterPro" id="IPR038491">
    <property type="entry name" value="Velvet_dom_sf"/>
</dbReference>
<feature type="region of interest" description="Disordered" evidence="1">
    <location>
        <begin position="1"/>
        <end position="46"/>
    </location>
</feature>
<evidence type="ECO:0000313" key="2">
    <source>
        <dbReference type="EMBL" id="KAF2858939.1"/>
    </source>
</evidence>
<evidence type="ECO:0000256" key="1">
    <source>
        <dbReference type="SAM" id="MobiDB-lite"/>
    </source>
</evidence>
<protein>
    <recommendedName>
        <fullName evidence="4">Velvet domain-containing protein</fullName>
    </recommendedName>
</protein>
<evidence type="ECO:0008006" key="4">
    <source>
        <dbReference type="Google" id="ProtNLM"/>
    </source>
</evidence>
<dbReference type="Proteomes" id="UP000799421">
    <property type="component" value="Unassembled WGS sequence"/>
</dbReference>
<name>A0A6A7BW28_9PEZI</name>
<sequence>MAERSYLRDSTGPRVIDSCVGGSNAGRRTRPSRTTTSQRHQKNERPSLELDFVNQPPEGVALGYPVGISVKVSLRLPPTFAADRRMAASTIDTSHLLAVASLVADNPRNGERVPLEANILTGQKLFDSVHRDDQQQMPALSSRVVTLGYLSFPSLLIRQSGLFRFRITLFKMQNHNNAGGTSVVAVDSEPIKVDRRCVPVQPRRHLR</sequence>
<evidence type="ECO:0000313" key="3">
    <source>
        <dbReference type="Proteomes" id="UP000799421"/>
    </source>
</evidence>
<dbReference type="AlphaFoldDB" id="A0A6A7BW28"/>
<gene>
    <name evidence="2" type="ORF">K470DRAFT_114072</name>
</gene>
<keyword evidence="3" id="KW-1185">Reference proteome</keyword>
<dbReference type="Gene3D" id="2.60.40.3960">
    <property type="entry name" value="Velvet domain"/>
    <property type="match status" value="1"/>
</dbReference>
<dbReference type="OrthoDB" id="5399926at2759"/>
<proteinExistence type="predicted"/>
<accession>A0A6A7BW28</accession>
<organism evidence="2 3">
    <name type="scientific">Piedraia hortae CBS 480.64</name>
    <dbReference type="NCBI Taxonomy" id="1314780"/>
    <lineage>
        <taxon>Eukaryota</taxon>
        <taxon>Fungi</taxon>
        <taxon>Dikarya</taxon>
        <taxon>Ascomycota</taxon>
        <taxon>Pezizomycotina</taxon>
        <taxon>Dothideomycetes</taxon>
        <taxon>Dothideomycetidae</taxon>
        <taxon>Capnodiales</taxon>
        <taxon>Piedraiaceae</taxon>
        <taxon>Piedraia</taxon>
    </lineage>
</organism>
<reference evidence="2" key="1">
    <citation type="journal article" date="2020" name="Stud. Mycol.">
        <title>101 Dothideomycetes genomes: a test case for predicting lifestyles and emergence of pathogens.</title>
        <authorList>
            <person name="Haridas S."/>
            <person name="Albert R."/>
            <person name="Binder M."/>
            <person name="Bloem J."/>
            <person name="Labutti K."/>
            <person name="Salamov A."/>
            <person name="Andreopoulos B."/>
            <person name="Baker S."/>
            <person name="Barry K."/>
            <person name="Bills G."/>
            <person name="Bluhm B."/>
            <person name="Cannon C."/>
            <person name="Castanera R."/>
            <person name="Culley D."/>
            <person name="Daum C."/>
            <person name="Ezra D."/>
            <person name="Gonzalez J."/>
            <person name="Henrissat B."/>
            <person name="Kuo A."/>
            <person name="Liang C."/>
            <person name="Lipzen A."/>
            <person name="Lutzoni F."/>
            <person name="Magnuson J."/>
            <person name="Mondo S."/>
            <person name="Nolan M."/>
            <person name="Ohm R."/>
            <person name="Pangilinan J."/>
            <person name="Park H.-J."/>
            <person name="Ramirez L."/>
            <person name="Alfaro M."/>
            <person name="Sun H."/>
            <person name="Tritt A."/>
            <person name="Yoshinaga Y."/>
            <person name="Zwiers L.-H."/>
            <person name="Turgeon B."/>
            <person name="Goodwin S."/>
            <person name="Spatafora J."/>
            <person name="Crous P."/>
            <person name="Grigoriev I."/>
        </authorList>
    </citation>
    <scope>NUCLEOTIDE SEQUENCE</scope>
    <source>
        <strain evidence="2">CBS 480.64</strain>
    </source>
</reference>